<evidence type="ECO:0008006" key="4">
    <source>
        <dbReference type="Google" id="ProtNLM"/>
    </source>
</evidence>
<dbReference type="EMBL" id="JARKIF010000003">
    <property type="protein sequence ID" value="KAJ7643993.1"/>
    <property type="molecule type" value="Genomic_DNA"/>
</dbReference>
<feature type="compositionally biased region" description="Polar residues" evidence="1">
    <location>
        <begin position="1171"/>
        <end position="1184"/>
    </location>
</feature>
<dbReference type="SUPFAM" id="SSF48371">
    <property type="entry name" value="ARM repeat"/>
    <property type="match status" value="1"/>
</dbReference>
<reference evidence="2" key="1">
    <citation type="submission" date="2023-03" db="EMBL/GenBank/DDBJ databases">
        <title>Massive genome expansion in bonnet fungi (Mycena s.s.) driven by repeated elements and novel gene families across ecological guilds.</title>
        <authorList>
            <consortium name="Lawrence Berkeley National Laboratory"/>
            <person name="Harder C.B."/>
            <person name="Miyauchi S."/>
            <person name="Viragh M."/>
            <person name="Kuo A."/>
            <person name="Thoen E."/>
            <person name="Andreopoulos B."/>
            <person name="Lu D."/>
            <person name="Skrede I."/>
            <person name="Drula E."/>
            <person name="Henrissat B."/>
            <person name="Morin E."/>
            <person name="Kohler A."/>
            <person name="Barry K."/>
            <person name="LaButti K."/>
            <person name="Morin E."/>
            <person name="Salamov A."/>
            <person name="Lipzen A."/>
            <person name="Mereny Z."/>
            <person name="Hegedus B."/>
            <person name="Baldrian P."/>
            <person name="Stursova M."/>
            <person name="Weitz H."/>
            <person name="Taylor A."/>
            <person name="Grigoriev I.V."/>
            <person name="Nagy L.G."/>
            <person name="Martin F."/>
            <person name="Kauserud H."/>
        </authorList>
    </citation>
    <scope>NUCLEOTIDE SEQUENCE</scope>
    <source>
        <strain evidence="2">9284</strain>
    </source>
</reference>
<organism evidence="2 3">
    <name type="scientific">Roridomyces roridus</name>
    <dbReference type="NCBI Taxonomy" id="1738132"/>
    <lineage>
        <taxon>Eukaryota</taxon>
        <taxon>Fungi</taxon>
        <taxon>Dikarya</taxon>
        <taxon>Basidiomycota</taxon>
        <taxon>Agaricomycotina</taxon>
        <taxon>Agaricomycetes</taxon>
        <taxon>Agaricomycetidae</taxon>
        <taxon>Agaricales</taxon>
        <taxon>Marasmiineae</taxon>
        <taxon>Mycenaceae</taxon>
        <taxon>Roridomyces</taxon>
    </lineage>
</organism>
<evidence type="ECO:0000256" key="1">
    <source>
        <dbReference type="SAM" id="MobiDB-lite"/>
    </source>
</evidence>
<evidence type="ECO:0000313" key="3">
    <source>
        <dbReference type="Proteomes" id="UP001221142"/>
    </source>
</evidence>
<gene>
    <name evidence="2" type="ORF">FB45DRAFT_896622</name>
</gene>
<sequence length="1421" mass="156206">MSSSLPTPPNTSHREKENRIPLGGRRVVWSPQNDYRTITPLHHAPPPARAIKSLPTKSILKKPSQLPLPMVDVFQRETTPEPSEPKFDATYLASHVSVILDVEASLDALIRAYSVLAARLRAHITLTTDADGSWPILDPLRENRAAFHLAVVRDLERCLVDPDSMAQTAEDIEEEASIRNNQLAAAMLPSPKSSPKKKKKGTTAKKAKYGRDLCTTCHSVLKLLGVVFTLPAVYALFTTPQLALMLTQVLAIPLADELPTPNARKTYALAIWLLQTQRLPTAVLEPAADRIVFALRRGIEGELGKEGKKGSASDGLKAIHDFSVYHPSIFVPKFEDLLPSVLANLLAPTVAIRALACHALGGFARGLATLPVSALHTRISAAIVEHLTVVSSSPARKSASPTKSSNEAALVRTLRTTLQATEVQHVSQGPVWGLSILAALLVLANSAVYAHDRARRVFIALLSQAMTHKKSSVRSLGCAVWRSAAWAYCQPLLPDNDEGESEVEEEDEVERKQKQIQQGREIFWQKIVVTIVDMGVGLSTVAALLQEAEPTIEDCITRVSTVLKNMSGKGGANLICAIEALEMMLSFDRPACEWNWSKLLPRGLFTASPGLLTAEFNAIETTVRSILAQCPGTEDVRPLTREEVAQPVVFEKLVEVWKECLGALGLADDASVPTNMVSIWENLIQANVSALQEGEAPDSDISGFAIQAVDILVDILLDSNIDVTLKSGEVRYCTDGLEPTNSLSNAALKLKIVSALWGATRRVITNSSQLFPAAEKLLFILMKSEDEFTDSGEVSRADWASLCAEVLVICDPEDVQEFWKYDGAAHSKWEWTSETRSLVWRCFVEKWKGEKEAVWQAIVILLAVPFMAHKNWDFNDSDYTLWESLLGHGIDKALDYGLDAVSVVDHVAAAVAKEHNPASTATCLVADALLAHLPMEDARELPETLFEFINEVVLSNYPPEPRNKQQALWTLRSVARAIEKCPPELVLDLMRIIEGGLCTWISDEHGALGETEYAYDIVTLYQVVLMKISTLSPSLQVLESFGPVLEAGFTCREGSAIVDAFTEFWQVSYSKEPVPRGGWPAEIQTCLDAAFDEPEPVEPWDKVVLSPAFCGEPVVDASSPSESPFKLSPARFRSVSLEPVDASTAHELCRPSTPTASTPPRPLKMPIFASPSASPSYQHPSTPKRTPLRVVSGSTDKPSPSKRRKLFDNKENESPRIASVMERIISASPKSGHDVAGASKKHASPDRPRDERPLKRRALGEAGQSDVDEERAVEFALQADPEEITPLTKKRKRYLLDGVEVPTLRQVYSQEVLVTPTENRVQTRSTSKAMMRRVSEVSRKRRRDSDSDEDPFLERKEIPSSDDDAYFGQVTPFHVYSPVPRRMRDDDPPSSDDSSMSVSPLKGKVARPVQKMGSASRIVSL</sequence>
<protein>
    <recommendedName>
        <fullName evidence="4">Telomere-associated protein Rif1 N-terminal domain-containing protein</fullName>
    </recommendedName>
</protein>
<accession>A0AAD7CAV4</accession>
<feature type="region of interest" description="Disordered" evidence="1">
    <location>
        <begin position="1319"/>
        <end position="1421"/>
    </location>
</feature>
<dbReference type="InterPro" id="IPR016024">
    <property type="entry name" value="ARM-type_fold"/>
</dbReference>
<proteinExistence type="predicted"/>
<feature type="compositionally biased region" description="Basic and acidic residues" evidence="1">
    <location>
        <begin position="1243"/>
        <end position="1253"/>
    </location>
</feature>
<feature type="region of interest" description="Disordered" evidence="1">
    <location>
        <begin position="1143"/>
        <end position="1270"/>
    </location>
</feature>
<evidence type="ECO:0000313" key="2">
    <source>
        <dbReference type="EMBL" id="KAJ7643993.1"/>
    </source>
</evidence>
<name>A0AAD7CAV4_9AGAR</name>
<dbReference type="Proteomes" id="UP001221142">
    <property type="component" value="Unassembled WGS sequence"/>
</dbReference>
<feature type="compositionally biased region" description="Low complexity" evidence="1">
    <location>
        <begin position="1391"/>
        <end position="1400"/>
    </location>
</feature>
<comment type="caution">
    <text evidence="2">The sequence shown here is derived from an EMBL/GenBank/DDBJ whole genome shotgun (WGS) entry which is preliminary data.</text>
</comment>
<feature type="compositionally biased region" description="Polar residues" evidence="1">
    <location>
        <begin position="1319"/>
        <end position="1328"/>
    </location>
</feature>
<keyword evidence="3" id="KW-1185">Reference proteome</keyword>
<feature type="region of interest" description="Disordered" evidence="1">
    <location>
        <begin position="1"/>
        <end position="25"/>
    </location>
</feature>